<keyword evidence="8" id="KW-0238">DNA-binding</keyword>
<evidence type="ECO:0000256" key="8">
    <source>
        <dbReference type="ARBA" id="ARBA00023125"/>
    </source>
</evidence>
<comment type="catalytic activity">
    <reaction evidence="10">
        <text>DNA(n) + a 2'-deoxyribonucleoside 5'-triphosphate = DNA(n+1) + diphosphate</text>
        <dbReference type="Rhea" id="RHEA:22508"/>
        <dbReference type="Rhea" id="RHEA-COMP:17339"/>
        <dbReference type="Rhea" id="RHEA-COMP:17340"/>
        <dbReference type="ChEBI" id="CHEBI:33019"/>
        <dbReference type="ChEBI" id="CHEBI:61560"/>
        <dbReference type="ChEBI" id="CHEBI:173112"/>
        <dbReference type="EC" id="2.7.7.7"/>
    </reaction>
</comment>
<protein>
    <recommendedName>
        <fullName evidence="2">DNA-directed DNA polymerase</fullName>
        <ecNumber evidence="2">2.7.7.7</ecNumber>
    </recommendedName>
</protein>
<evidence type="ECO:0000256" key="1">
    <source>
        <dbReference type="ARBA" id="ARBA00007705"/>
    </source>
</evidence>
<evidence type="ECO:0000313" key="13">
    <source>
        <dbReference type="EMBL" id="HGV98499.1"/>
    </source>
</evidence>
<dbReference type="Gene3D" id="1.20.1060.10">
    <property type="entry name" value="Taq DNA Polymerase, Chain T, domain 4"/>
    <property type="match status" value="1"/>
</dbReference>
<dbReference type="CDD" id="cd06140">
    <property type="entry name" value="DNA_polA_I_Bacillus_like_exo"/>
    <property type="match status" value="1"/>
</dbReference>
<dbReference type="Pfam" id="PF01367">
    <property type="entry name" value="5_3_exonuc"/>
    <property type="match status" value="1"/>
</dbReference>
<dbReference type="GO" id="GO:0003677">
    <property type="term" value="F:DNA binding"/>
    <property type="evidence" value="ECO:0007669"/>
    <property type="project" value="UniProtKB-KW"/>
</dbReference>
<dbReference type="Gene3D" id="3.30.70.370">
    <property type="match status" value="1"/>
</dbReference>
<dbReference type="SMART" id="SM00475">
    <property type="entry name" value="53EXOc"/>
    <property type="match status" value="1"/>
</dbReference>
<dbReference type="SUPFAM" id="SSF56672">
    <property type="entry name" value="DNA/RNA polymerases"/>
    <property type="match status" value="1"/>
</dbReference>
<dbReference type="SUPFAM" id="SSF47807">
    <property type="entry name" value="5' to 3' exonuclease, C-terminal subdomain"/>
    <property type="match status" value="1"/>
</dbReference>
<dbReference type="InterPro" id="IPR036397">
    <property type="entry name" value="RNaseH_sf"/>
</dbReference>
<dbReference type="PANTHER" id="PTHR10133:SF27">
    <property type="entry name" value="DNA POLYMERASE NU"/>
    <property type="match status" value="1"/>
</dbReference>
<dbReference type="CDD" id="cd09859">
    <property type="entry name" value="PIN_53EXO"/>
    <property type="match status" value="1"/>
</dbReference>
<dbReference type="SUPFAM" id="SSF53098">
    <property type="entry name" value="Ribonuclease H-like"/>
    <property type="match status" value="1"/>
</dbReference>
<dbReference type="EC" id="2.7.7.7" evidence="2"/>
<sequence>MQIRFILFDAHSIIFRSYFAFIKNPLRNSKGENTSGIFGFLNTVERVKKKLDSERICLAFDAPGETFRDRVYKEYKATRPSPPKEIPFQIEKVKEIARYLGILIYEVEGYEADDVLATLAKNLRKYGEVYIVSSDKDLLQLVGNNIFVYDAYQDLIYDSIKVKEKFGVPPDRISDFLALAGDTIDNIPGVPGIGPHRAVEILKKYPSLNEAIENEKKLAEHKDLLKLSKELTVLDFNVPLTVNPKEMIVKNPEFDKLMPVLIDLELHSFIKELGKRERIEIKTVTDFEPDRIDFQNGVGISFSDGGIFISDGKGVYQFPYDKIKEMLHSTGFVKIGYNLKEMIKIFEIKPPLFDVQIAAWLIDPNSKSYKFEDVSIRYLSKYLMETPPIVARFSRAMYEVLKNRLKGTGGFEVYQKIEEPLIYVLAKMEKRGIKIDISHLKSLGHRVEKEMIEIAEEVYKVAGKRFNINSSHQLSKILFEDLKLTPVKRGKTHYSTDVEVLQQLSQKHQLPGLILKHRELLKVAATYIEPLIESAKNGRVHTTFNQTGTATGRLSSSNPNIQNIPIRTELGKNLRAGFIAEDGFSFISADYSQIELRILAHITKDKNLIEAFRQGRDIHNHTASLVFNIPEEMVNEHQRRMAKVVNYGLIYGMSEYGLAQGLDISKDEALQFIQTYYSLYSDVDAWRREVIKLAEDRGYTETIFGRRRPLPEIYSENYNIKEGARRAAINTPIQGTAADIIKIAMIETEKRISEAGFKSGLLLSIHDELLFEIEEERIDEAKRIIKETMEGIVNLEVPLEVKIGTGKTWAEAH</sequence>
<comment type="similarity">
    <text evidence="1">Belongs to the DNA polymerase type-A family.</text>
</comment>
<evidence type="ECO:0000256" key="7">
    <source>
        <dbReference type="ARBA" id="ARBA00022932"/>
    </source>
</evidence>
<evidence type="ECO:0000256" key="6">
    <source>
        <dbReference type="ARBA" id="ARBA00022763"/>
    </source>
</evidence>
<keyword evidence="5" id="KW-0235">DNA replication</keyword>
<dbReference type="InterPro" id="IPR020046">
    <property type="entry name" value="5-3_exonucl_a-hlix_arch_N"/>
</dbReference>
<dbReference type="InterPro" id="IPR008918">
    <property type="entry name" value="HhH2"/>
</dbReference>
<dbReference type="InterPro" id="IPR001098">
    <property type="entry name" value="DNA-dir_DNA_pol_A_palm_dom"/>
</dbReference>
<dbReference type="AlphaFoldDB" id="A0A7C4XVY1"/>
<evidence type="ECO:0000256" key="10">
    <source>
        <dbReference type="ARBA" id="ARBA00049244"/>
    </source>
</evidence>
<dbReference type="GO" id="GO:0006302">
    <property type="term" value="P:double-strand break repair"/>
    <property type="evidence" value="ECO:0007669"/>
    <property type="project" value="TreeGrafter"/>
</dbReference>
<dbReference type="InterPro" id="IPR002298">
    <property type="entry name" value="DNA_polymerase_A"/>
</dbReference>
<evidence type="ECO:0000256" key="5">
    <source>
        <dbReference type="ARBA" id="ARBA00022705"/>
    </source>
</evidence>
<evidence type="ECO:0000256" key="2">
    <source>
        <dbReference type="ARBA" id="ARBA00012417"/>
    </source>
</evidence>
<keyword evidence="3" id="KW-0808">Transferase</keyword>
<dbReference type="CDD" id="cd09898">
    <property type="entry name" value="H3TH_53EXO"/>
    <property type="match status" value="1"/>
</dbReference>
<dbReference type="InterPro" id="IPR020045">
    <property type="entry name" value="DNA_polI_H3TH"/>
</dbReference>
<dbReference type="GO" id="GO:0008409">
    <property type="term" value="F:5'-3' exonuclease activity"/>
    <property type="evidence" value="ECO:0007669"/>
    <property type="project" value="InterPro"/>
</dbReference>
<dbReference type="GO" id="GO:0003887">
    <property type="term" value="F:DNA-directed DNA polymerase activity"/>
    <property type="evidence" value="ECO:0007669"/>
    <property type="project" value="UniProtKB-KW"/>
</dbReference>
<dbReference type="FunFam" id="1.20.1060.10:FF:000001">
    <property type="entry name" value="DNA polymerase I"/>
    <property type="match status" value="1"/>
</dbReference>
<dbReference type="InterPro" id="IPR012337">
    <property type="entry name" value="RNaseH-like_sf"/>
</dbReference>
<dbReference type="Gene3D" id="3.40.50.1010">
    <property type="entry name" value="5'-nuclease"/>
    <property type="match status" value="1"/>
</dbReference>
<dbReference type="FunFam" id="1.10.150.20:FF:000002">
    <property type="entry name" value="DNA polymerase I"/>
    <property type="match status" value="1"/>
</dbReference>
<dbReference type="InterPro" id="IPR029060">
    <property type="entry name" value="PIN-like_dom_sf"/>
</dbReference>
<reference evidence="13" key="1">
    <citation type="journal article" date="2020" name="mSystems">
        <title>Genome- and Community-Level Interaction Insights into Carbon Utilization and Element Cycling Functions of Hydrothermarchaeota in Hydrothermal Sediment.</title>
        <authorList>
            <person name="Zhou Z."/>
            <person name="Liu Y."/>
            <person name="Xu W."/>
            <person name="Pan J."/>
            <person name="Luo Z.H."/>
            <person name="Li M."/>
        </authorList>
    </citation>
    <scope>NUCLEOTIDE SEQUENCE [LARGE SCALE GENOMIC DNA]</scope>
    <source>
        <strain evidence="13">SpSt-774</strain>
    </source>
</reference>
<dbReference type="SMART" id="SM00279">
    <property type="entry name" value="HhH2"/>
    <property type="match status" value="1"/>
</dbReference>
<dbReference type="InterPro" id="IPR043502">
    <property type="entry name" value="DNA/RNA_pol_sf"/>
</dbReference>
<dbReference type="InterPro" id="IPR002421">
    <property type="entry name" value="5-3_exonuclease"/>
</dbReference>
<dbReference type="Pfam" id="PF00476">
    <property type="entry name" value="DNA_pol_A"/>
    <property type="match status" value="1"/>
</dbReference>
<keyword evidence="4" id="KW-0548">Nucleotidyltransferase</keyword>
<evidence type="ECO:0000256" key="3">
    <source>
        <dbReference type="ARBA" id="ARBA00022679"/>
    </source>
</evidence>
<dbReference type="GO" id="GO:0006261">
    <property type="term" value="P:DNA-templated DNA replication"/>
    <property type="evidence" value="ECO:0007669"/>
    <property type="project" value="InterPro"/>
</dbReference>
<dbReference type="PANTHER" id="PTHR10133">
    <property type="entry name" value="DNA POLYMERASE I"/>
    <property type="match status" value="1"/>
</dbReference>
<keyword evidence="6" id="KW-0227">DNA damage</keyword>
<feature type="domain" description="5'-3' exonuclease" evidence="11">
    <location>
        <begin position="3"/>
        <end position="250"/>
    </location>
</feature>
<accession>A0A7C4XVY1</accession>
<dbReference type="Gene3D" id="1.10.150.20">
    <property type="entry name" value="5' to 3' exonuclease, C-terminal subdomain"/>
    <property type="match status" value="2"/>
</dbReference>
<keyword evidence="9" id="KW-0234">DNA repair</keyword>
<organism evidence="13">
    <name type="scientific">candidate division WOR-3 bacterium</name>
    <dbReference type="NCBI Taxonomy" id="2052148"/>
    <lineage>
        <taxon>Bacteria</taxon>
        <taxon>Bacteria division WOR-3</taxon>
    </lineage>
</organism>
<keyword evidence="7" id="KW-0239">DNA-directed DNA polymerase</keyword>
<dbReference type="InterPro" id="IPR019760">
    <property type="entry name" value="DNA-dir_DNA_pol_A_CS"/>
</dbReference>
<gene>
    <name evidence="13" type="ORF">ENV60_09430</name>
</gene>
<dbReference type="PRINTS" id="PR00868">
    <property type="entry name" value="DNAPOLI"/>
</dbReference>
<dbReference type="InterPro" id="IPR036279">
    <property type="entry name" value="5-3_exonuclease_C_sf"/>
</dbReference>
<evidence type="ECO:0000256" key="9">
    <source>
        <dbReference type="ARBA" id="ARBA00023204"/>
    </source>
</evidence>
<dbReference type="EMBL" id="DTGZ01000176">
    <property type="protein sequence ID" value="HGV98499.1"/>
    <property type="molecule type" value="Genomic_DNA"/>
</dbReference>
<dbReference type="PROSITE" id="PS00447">
    <property type="entry name" value="DNA_POLYMERASE_A"/>
    <property type="match status" value="1"/>
</dbReference>
<evidence type="ECO:0000259" key="11">
    <source>
        <dbReference type="SMART" id="SM00475"/>
    </source>
</evidence>
<evidence type="ECO:0000256" key="4">
    <source>
        <dbReference type="ARBA" id="ARBA00022695"/>
    </source>
</evidence>
<dbReference type="SUPFAM" id="SSF88723">
    <property type="entry name" value="PIN domain-like"/>
    <property type="match status" value="1"/>
</dbReference>
<feature type="domain" description="DNA-directed DNA polymerase family A palm" evidence="12">
    <location>
        <begin position="571"/>
        <end position="777"/>
    </location>
</feature>
<dbReference type="Gene3D" id="3.30.420.10">
    <property type="entry name" value="Ribonuclease H-like superfamily/Ribonuclease H"/>
    <property type="match status" value="1"/>
</dbReference>
<dbReference type="Pfam" id="PF02739">
    <property type="entry name" value="5_3_exonuc_N"/>
    <property type="match status" value="1"/>
</dbReference>
<dbReference type="CDD" id="cd08637">
    <property type="entry name" value="DNA_pol_A_pol_I_C"/>
    <property type="match status" value="1"/>
</dbReference>
<name>A0A7C4XVY1_UNCW3</name>
<dbReference type="SMART" id="SM00482">
    <property type="entry name" value="POLAc"/>
    <property type="match status" value="1"/>
</dbReference>
<proteinExistence type="inferred from homology"/>
<comment type="caution">
    <text evidence="13">The sequence shown here is derived from an EMBL/GenBank/DDBJ whole genome shotgun (WGS) entry which is preliminary data.</text>
</comment>
<evidence type="ECO:0000259" key="12">
    <source>
        <dbReference type="SMART" id="SM00482"/>
    </source>
</evidence>